<dbReference type="InterPro" id="IPR028098">
    <property type="entry name" value="Glyco_trans_4-like_N"/>
</dbReference>
<dbReference type="EC" id="2.4.-.-" evidence="3"/>
<geneLocation type="plasmid" evidence="3">
    <name>unnamed2</name>
</geneLocation>
<dbReference type="GO" id="GO:0016757">
    <property type="term" value="F:glycosyltransferase activity"/>
    <property type="evidence" value="ECO:0007669"/>
    <property type="project" value="UniProtKB-KW"/>
</dbReference>
<gene>
    <name evidence="3" type="ORF">ABM479_30085</name>
</gene>
<reference evidence="3" key="1">
    <citation type="submission" date="2024-06" db="EMBL/GenBank/DDBJ databases">
        <authorList>
            <person name="Li T."/>
            <person name="Gao R."/>
        </authorList>
    </citation>
    <scope>NUCLEOTIDE SEQUENCE</scope>
    <source>
        <strain evidence="3">ZPR3</strain>
        <plasmid evidence="3">unnamed2</plasmid>
    </source>
</reference>
<keyword evidence="3" id="KW-0808">Transferase</keyword>
<evidence type="ECO:0000259" key="2">
    <source>
        <dbReference type="Pfam" id="PF13439"/>
    </source>
</evidence>
<dbReference type="Pfam" id="PF00534">
    <property type="entry name" value="Glycos_transf_1"/>
    <property type="match status" value="1"/>
</dbReference>
<feature type="domain" description="Glycosyl transferase family 1" evidence="1">
    <location>
        <begin position="214"/>
        <end position="389"/>
    </location>
</feature>
<proteinExistence type="predicted"/>
<dbReference type="RefSeq" id="WP_349962648.1">
    <property type="nucleotide sequence ID" value="NZ_CP157962.1"/>
</dbReference>
<sequence length="412" mass="45398">MTGYQTSKVIALFPWGDVIEEFLEPIGLELQDFVERMTGGWLFGYAAALSSVGHKPIIVCVSERVNRIECYEHSGTGTPIWVAPARRPWQGHSSAAYSLRRWCATPLSAFREILSRSRCDLLLAQEYEYTRFDALAWLARGLNLPLYATFQGGDRTLSWIEAAARQLSLRACRGLIVASAAERERLAKAYPRIAVDIANIPNPLDTREWQATARDEARANLGLPQDCFIVLNHGRIDIRRKGLDVLLKAWESFAGASGASTCRLVIIGSGQDNDAFAKLVRESELANVQWLSGYMTDRTLIRRWLSAADVYVTASRVEGMPVAPLEAMACGLPVIASDAQGLPDIFADGEASGGLMVGQEQPEEIARALARLRDDRALRVRLGASARQRVTEKFSIEAVGAALDNFLTTARK</sequence>
<dbReference type="PANTHER" id="PTHR45947">
    <property type="entry name" value="SULFOQUINOVOSYL TRANSFERASE SQD2"/>
    <property type="match status" value="1"/>
</dbReference>
<dbReference type="PANTHER" id="PTHR45947:SF3">
    <property type="entry name" value="SULFOQUINOVOSYL TRANSFERASE SQD2"/>
    <property type="match status" value="1"/>
</dbReference>
<organism evidence="3">
    <name type="scientific">Rhizobium sp. ZPR3</name>
    <dbReference type="NCBI Taxonomy" id="3158967"/>
    <lineage>
        <taxon>Bacteria</taxon>
        <taxon>Pseudomonadati</taxon>
        <taxon>Pseudomonadota</taxon>
        <taxon>Alphaproteobacteria</taxon>
        <taxon>Hyphomicrobiales</taxon>
        <taxon>Rhizobiaceae</taxon>
        <taxon>Rhizobium/Agrobacterium group</taxon>
        <taxon>Rhizobium</taxon>
    </lineage>
</organism>
<dbReference type="Gene3D" id="3.40.50.2000">
    <property type="entry name" value="Glycogen Phosphorylase B"/>
    <property type="match status" value="2"/>
</dbReference>
<feature type="domain" description="Glycosyltransferase subfamily 4-like N-terminal" evidence="2">
    <location>
        <begin position="46"/>
        <end position="207"/>
    </location>
</feature>
<dbReference type="EMBL" id="CP157962">
    <property type="protein sequence ID" value="XBT97515.1"/>
    <property type="molecule type" value="Genomic_DNA"/>
</dbReference>
<dbReference type="SUPFAM" id="SSF53756">
    <property type="entry name" value="UDP-Glycosyltransferase/glycogen phosphorylase"/>
    <property type="match status" value="1"/>
</dbReference>
<dbReference type="InterPro" id="IPR050194">
    <property type="entry name" value="Glycosyltransferase_grp1"/>
</dbReference>
<name>A0AAU7S4U6_9HYPH</name>
<dbReference type="Pfam" id="PF13439">
    <property type="entry name" value="Glyco_transf_4"/>
    <property type="match status" value="1"/>
</dbReference>
<dbReference type="InterPro" id="IPR001296">
    <property type="entry name" value="Glyco_trans_1"/>
</dbReference>
<dbReference type="AlphaFoldDB" id="A0AAU7S4U6"/>
<protein>
    <submittedName>
        <fullName evidence="3">Glycosyltransferase family 4 protein</fullName>
        <ecNumber evidence="3">2.4.-.-</ecNumber>
    </submittedName>
</protein>
<dbReference type="CDD" id="cd03801">
    <property type="entry name" value="GT4_PimA-like"/>
    <property type="match status" value="1"/>
</dbReference>
<evidence type="ECO:0000259" key="1">
    <source>
        <dbReference type="Pfam" id="PF00534"/>
    </source>
</evidence>
<accession>A0AAU7S4U6</accession>
<keyword evidence="3" id="KW-0328">Glycosyltransferase</keyword>
<keyword evidence="3" id="KW-0614">Plasmid</keyword>
<evidence type="ECO:0000313" key="3">
    <source>
        <dbReference type="EMBL" id="XBT97515.1"/>
    </source>
</evidence>